<proteinExistence type="predicted"/>
<name>A0A4Z1PP58_9PEZI</name>
<gene>
    <name evidence="2" type="ORF">E6O75_ATG00746</name>
</gene>
<comment type="caution">
    <text evidence="2">The sequence shown here is derived from an EMBL/GenBank/DDBJ whole genome shotgun (WGS) entry which is preliminary data.</text>
</comment>
<reference evidence="2 3" key="1">
    <citation type="submission" date="2019-04" db="EMBL/GenBank/DDBJ databases">
        <title>High contiguity whole genome sequence and gene annotation resource for two Venturia nashicola isolates.</title>
        <authorList>
            <person name="Prokchorchik M."/>
            <person name="Won K."/>
            <person name="Lee Y."/>
            <person name="Choi E.D."/>
            <person name="Segonzac C."/>
            <person name="Sohn K.H."/>
        </authorList>
    </citation>
    <scope>NUCLEOTIDE SEQUENCE [LARGE SCALE GENOMIC DNA]</scope>
    <source>
        <strain evidence="2 3">PRI2</strain>
    </source>
</reference>
<feature type="compositionally biased region" description="Low complexity" evidence="1">
    <location>
        <begin position="115"/>
        <end position="132"/>
    </location>
</feature>
<evidence type="ECO:0000313" key="3">
    <source>
        <dbReference type="Proteomes" id="UP000298493"/>
    </source>
</evidence>
<dbReference type="EMBL" id="SNSC02000001">
    <property type="protein sequence ID" value="TID27979.1"/>
    <property type="molecule type" value="Genomic_DNA"/>
</dbReference>
<organism evidence="2 3">
    <name type="scientific">Venturia nashicola</name>
    <dbReference type="NCBI Taxonomy" id="86259"/>
    <lineage>
        <taxon>Eukaryota</taxon>
        <taxon>Fungi</taxon>
        <taxon>Dikarya</taxon>
        <taxon>Ascomycota</taxon>
        <taxon>Pezizomycotina</taxon>
        <taxon>Dothideomycetes</taxon>
        <taxon>Pleosporomycetidae</taxon>
        <taxon>Venturiales</taxon>
        <taxon>Venturiaceae</taxon>
        <taxon>Venturia</taxon>
    </lineage>
</organism>
<evidence type="ECO:0000256" key="1">
    <source>
        <dbReference type="SAM" id="MobiDB-lite"/>
    </source>
</evidence>
<feature type="region of interest" description="Disordered" evidence="1">
    <location>
        <begin position="27"/>
        <end position="233"/>
    </location>
</feature>
<evidence type="ECO:0000313" key="2">
    <source>
        <dbReference type="EMBL" id="TID27979.1"/>
    </source>
</evidence>
<protein>
    <submittedName>
        <fullName evidence="2">Uncharacterized protein</fullName>
    </submittedName>
</protein>
<feature type="compositionally biased region" description="Polar residues" evidence="1">
    <location>
        <begin position="194"/>
        <end position="217"/>
    </location>
</feature>
<feature type="compositionally biased region" description="Polar residues" evidence="1">
    <location>
        <begin position="77"/>
        <end position="88"/>
    </location>
</feature>
<sequence length="233" mass="25538">MFTGKMGDLYANYVGTVLGLSQLSDGSLSELDGASQGTHSSRYRRVDRPLPPSPKIQETPSSPPPQYAKLSPILYQRPTQPDSLTAPNQPTPPPEEISRPNSTPFDFDFDFVTSPHNQNQTQNRHNTHTTTTKPPPNQYHALINAPTSPPSPTDQPQHQDFWSSEEGARIRISKAARVLGLSTDTGKKMGPGNRDTTSLSETRPSSSQSRNGMTSKGSKLFSVFKRGDSSKNF</sequence>
<dbReference type="AlphaFoldDB" id="A0A4Z1PP58"/>
<accession>A0A4Z1PP58</accession>
<dbReference type="Proteomes" id="UP000298493">
    <property type="component" value="Unassembled WGS sequence"/>
</dbReference>
<keyword evidence="3" id="KW-1185">Reference proteome</keyword>